<dbReference type="EMBL" id="AP023321">
    <property type="protein sequence ID" value="BCI60717.1"/>
    <property type="molecule type" value="Genomic_DNA"/>
</dbReference>
<dbReference type="RefSeq" id="WP_178097238.1">
    <property type="nucleotide sequence ID" value="NZ_AP023321.1"/>
</dbReference>
<dbReference type="KEGG" id="sman:C12CBH8_13560"/>
<evidence type="ECO:0008006" key="3">
    <source>
        <dbReference type="Google" id="ProtNLM"/>
    </source>
</evidence>
<gene>
    <name evidence="1" type="ORF">C12CBH8_13560</name>
</gene>
<dbReference type="NCBIfam" id="NF047353">
    <property type="entry name" value="tube_lmo2291"/>
    <property type="match status" value="1"/>
</dbReference>
<sequence>MGRLLTMYGIEASIKTAAEEETWAPLDDGFDNVAEALNETVQQYYFLKDKGFARNHVTGMAPAFTLTGRRVIGDPAQDFIFAAKYKLDSNRQTQFKLTYLDSSNKAVTLTCDVTLCNIQEWSGAATDDSAISVEIRFDGAPEVSTSPTV</sequence>
<organism evidence="1 2">
    <name type="scientific">Solibaculum mannosilyticum</name>
    <dbReference type="NCBI Taxonomy" id="2780922"/>
    <lineage>
        <taxon>Bacteria</taxon>
        <taxon>Bacillati</taxon>
        <taxon>Bacillota</taxon>
        <taxon>Clostridia</taxon>
        <taxon>Eubacteriales</taxon>
        <taxon>Oscillospiraceae</taxon>
        <taxon>Solibaculum</taxon>
    </lineage>
</organism>
<dbReference type="AlphaFoldDB" id="A0A7I8D1M6"/>
<accession>A0A7I8D1M6</accession>
<keyword evidence="2" id="KW-1185">Reference proteome</keyword>
<evidence type="ECO:0000313" key="1">
    <source>
        <dbReference type="EMBL" id="BCI60717.1"/>
    </source>
</evidence>
<proteinExistence type="predicted"/>
<evidence type="ECO:0000313" key="2">
    <source>
        <dbReference type="Proteomes" id="UP000593890"/>
    </source>
</evidence>
<reference evidence="2" key="1">
    <citation type="submission" date="2020-07" db="EMBL/GenBank/DDBJ databases">
        <title>Complete genome sequencing of Clostridia bacterium strain 12CBH8.</title>
        <authorList>
            <person name="Sakamoto M."/>
            <person name="Murakami T."/>
            <person name="Mori H."/>
        </authorList>
    </citation>
    <scope>NUCLEOTIDE SEQUENCE [LARGE SCALE GENOMIC DNA]</scope>
    <source>
        <strain evidence="2">12CBH8</strain>
    </source>
</reference>
<dbReference type="Proteomes" id="UP000593890">
    <property type="component" value="Chromosome"/>
</dbReference>
<protein>
    <recommendedName>
        <fullName evidence="3">Phage tail protein</fullName>
    </recommendedName>
</protein>
<name>A0A7I8D1M6_9FIRM</name>